<comment type="caution">
    <text evidence="2">The sequence shown here is derived from an EMBL/GenBank/DDBJ whole genome shotgun (WGS) entry which is preliminary data.</text>
</comment>
<feature type="region of interest" description="Disordered" evidence="1">
    <location>
        <begin position="101"/>
        <end position="127"/>
    </location>
</feature>
<organism evidence="2 3">
    <name type="scientific">Marinicrinis sediminis</name>
    <dbReference type="NCBI Taxonomy" id="1652465"/>
    <lineage>
        <taxon>Bacteria</taxon>
        <taxon>Bacillati</taxon>
        <taxon>Bacillota</taxon>
        <taxon>Bacilli</taxon>
        <taxon>Bacillales</taxon>
        <taxon>Paenibacillaceae</taxon>
    </lineage>
</organism>
<keyword evidence="3" id="KW-1185">Reference proteome</keyword>
<feature type="region of interest" description="Disordered" evidence="1">
    <location>
        <begin position="185"/>
        <end position="207"/>
    </location>
</feature>
<evidence type="ECO:0000256" key="1">
    <source>
        <dbReference type="SAM" id="MobiDB-lite"/>
    </source>
</evidence>
<reference evidence="3" key="1">
    <citation type="journal article" date="2019" name="Int. J. Syst. Evol. Microbiol.">
        <title>The Global Catalogue of Microorganisms (GCM) 10K type strain sequencing project: providing services to taxonomists for standard genome sequencing and annotation.</title>
        <authorList>
            <consortium name="The Broad Institute Genomics Platform"/>
            <consortium name="The Broad Institute Genome Sequencing Center for Infectious Disease"/>
            <person name="Wu L."/>
            <person name="Ma J."/>
        </authorList>
    </citation>
    <scope>NUCLEOTIDE SEQUENCE [LARGE SCALE GENOMIC DNA]</scope>
    <source>
        <strain evidence="3">KCTC 33676</strain>
    </source>
</reference>
<accession>A0ABW5R760</accession>
<gene>
    <name evidence="2" type="ORF">ACFSUC_01325</name>
</gene>
<dbReference type="EMBL" id="JBHUMM010000001">
    <property type="protein sequence ID" value="MFD2670244.1"/>
    <property type="molecule type" value="Genomic_DNA"/>
</dbReference>
<feature type="compositionally biased region" description="Polar residues" evidence="1">
    <location>
        <begin position="101"/>
        <end position="126"/>
    </location>
</feature>
<evidence type="ECO:0000313" key="2">
    <source>
        <dbReference type="EMBL" id="MFD2670244.1"/>
    </source>
</evidence>
<protein>
    <submittedName>
        <fullName evidence="2">Uncharacterized protein</fullName>
    </submittedName>
</protein>
<dbReference type="Proteomes" id="UP001597497">
    <property type="component" value="Unassembled WGS sequence"/>
</dbReference>
<evidence type="ECO:0000313" key="3">
    <source>
        <dbReference type="Proteomes" id="UP001597497"/>
    </source>
</evidence>
<dbReference type="RefSeq" id="WP_379927579.1">
    <property type="nucleotide sequence ID" value="NZ_JBHUMM010000001.1"/>
</dbReference>
<proteinExistence type="predicted"/>
<name>A0ABW5R760_9BACL</name>
<sequence length="221" mass="23929">MYNQQQNQQAGYQGMKNAYQPAGYVQSQYGSAQGQASMGGQAAQGMSAQQAQNPSQFHTANYVGNQAPYNTNQYEQAMISGPQGYQQGAQMQQQANQFHQSNYAGNQPGYNTNQYKQPTATGNSYSAQAGQGYQAQAGQGYQAAQAQPQAQQAGQFHMSNYVGNKPGYNTNQYYQPASTMNQSTAAPAQGYQAQAGQGYQAQAAQHSQAFHQANYQGNQQY</sequence>